<evidence type="ECO:0000259" key="4">
    <source>
        <dbReference type="Pfam" id="PF01814"/>
    </source>
</evidence>
<evidence type="ECO:0000313" key="6">
    <source>
        <dbReference type="Proteomes" id="UP001158045"/>
    </source>
</evidence>
<dbReference type="Pfam" id="PF01814">
    <property type="entry name" value="Hemerythrin"/>
    <property type="match status" value="1"/>
</dbReference>
<evidence type="ECO:0000313" key="5">
    <source>
        <dbReference type="EMBL" id="MDH8677514.1"/>
    </source>
</evidence>
<dbReference type="InterPro" id="IPR050669">
    <property type="entry name" value="Hemerythrin"/>
</dbReference>
<evidence type="ECO:0000256" key="3">
    <source>
        <dbReference type="ARBA" id="ARBA00023004"/>
    </source>
</evidence>
<dbReference type="PANTHER" id="PTHR37164">
    <property type="entry name" value="BACTERIOHEMERYTHRIN"/>
    <property type="match status" value="1"/>
</dbReference>
<reference evidence="5 6" key="1">
    <citation type="submission" date="2023-04" db="EMBL/GenBank/DDBJ databases">
        <title>Fusibacter bizertensis strain WBS, isolated from littoral bottom sediments of the Arctic seas - biochemical and genomic analysis.</title>
        <authorList>
            <person name="Brioukhanov A.L."/>
        </authorList>
    </citation>
    <scope>NUCLEOTIDE SEQUENCE [LARGE SCALE GENOMIC DNA]</scope>
    <source>
        <strain evidence="5 6">WBS</strain>
    </source>
</reference>
<feature type="domain" description="Hemerythrin-like" evidence="4">
    <location>
        <begin position="11"/>
        <end position="127"/>
    </location>
</feature>
<proteinExistence type="inferred from homology"/>
<sequence>MLHWEKKLVLGVPEIDREHEELVKKTNEMLTALKSGNSKEEIIRHINFLADYVIKHFNSEEKLQAKYNYPDIANHKQIHSKFKGTVTQLIQDIDENGLTTSKKIEISKMTMDWLLKHIGVEDKKLADFILENRKNT</sequence>
<dbReference type="InterPro" id="IPR012312">
    <property type="entry name" value="Hemerythrin-like"/>
</dbReference>
<dbReference type="Gene3D" id="1.20.120.50">
    <property type="entry name" value="Hemerythrin-like"/>
    <property type="match status" value="1"/>
</dbReference>
<dbReference type="PANTHER" id="PTHR37164:SF1">
    <property type="entry name" value="BACTERIOHEMERYTHRIN"/>
    <property type="match status" value="1"/>
</dbReference>
<dbReference type="CDD" id="cd12107">
    <property type="entry name" value="Hemerythrin"/>
    <property type="match status" value="1"/>
</dbReference>
<dbReference type="EMBL" id="JARYZI010000002">
    <property type="protein sequence ID" value="MDH8677514.1"/>
    <property type="molecule type" value="Genomic_DNA"/>
</dbReference>
<dbReference type="SUPFAM" id="SSF47188">
    <property type="entry name" value="Hemerythrin-like"/>
    <property type="match status" value="1"/>
</dbReference>
<dbReference type="NCBIfam" id="NF033749">
    <property type="entry name" value="bact_hemeryth"/>
    <property type="match status" value="1"/>
</dbReference>
<comment type="similarity">
    <text evidence="1">Belongs to the hemerythrin family.</text>
</comment>
<name>A0ABT6NAU3_9FIRM</name>
<keyword evidence="3" id="KW-0408">Iron</keyword>
<evidence type="ECO:0000256" key="1">
    <source>
        <dbReference type="ARBA" id="ARBA00010587"/>
    </source>
</evidence>
<keyword evidence="6" id="KW-1185">Reference proteome</keyword>
<keyword evidence="2" id="KW-0479">Metal-binding</keyword>
<protein>
    <submittedName>
        <fullName evidence="5">Bacteriohemerythrin</fullName>
    </submittedName>
</protein>
<dbReference type="NCBIfam" id="TIGR02481">
    <property type="entry name" value="hemeryth_dom"/>
    <property type="match status" value="1"/>
</dbReference>
<dbReference type="InterPro" id="IPR012827">
    <property type="entry name" value="Hemerythrin_metal-bd"/>
</dbReference>
<organism evidence="5 6">
    <name type="scientific">Fusibacter bizertensis</name>
    <dbReference type="NCBI Taxonomy" id="1488331"/>
    <lineage>
        <taxon>Bacteria</taxon>
        <taxon>Bacillati</taxon>
        <taxon>Bacillota</taxon>
        <taxon>Clostridia</taxon>
        <taxon>Eubacteriales</taxon>
        <taxon>Eubacteriales Family XII. Incertae Sedis</taxon>
        <taxon>Fusibacter</taxon>
    </lineage>
</organism>
<comment type="caution">
    <text evidence="5">The sequence shown here is derived from an EMBL/GenBank/DDBJ whole genome shotgun (WGS) entry which is preliminary data.</text>
</comment>
<dbReference type="InterPro" id="IPR035938">
    <property type="entry name" value="Hemerythrin-like_sf"/>
</dbReference>
<dbReference type="RefSeq" id="WP_281093329.1">
    <property type="nucleotide sequence ID" value="NZ_JARYZI010000002.1"/>
</dbReference>
<evidence type="ECO:0000256" key="2">
    <source>
        <dbReference type="ARBA" id="ARBA00022723"/>
    </source>
</evidence>
<dbReference type="Proteomes" id="UP001158045">
    <property type="component" value="Unassembled WGS sequence"/>
</dbReference>
<gene>
    <name evidence="5" type="ORF">QE109_05110</name>
</gene>
<accession>A0ABT6NAU3</accession>